<dbReference type="Proteomes" id="UP001360953">
    <property type="component" value="Unassembled WGS sequence"/>
</dbReference>
<sequence>RSGGNFLRWRGPNLFIHLTPPRQYQAPFILHRQDMPKAPKEPKEFKDSKERHAPHDIATRVHALALKVNGFTDKDILDQTGVASRTIRHIYSRARKRGFDPDKSKRIELKFIEDGKRTGRPRKDANVGKPGDLQPHLDANASDGDGPSQLSPVDGSSNHHLPQHQLQQPSHPPPPPPPQPQSVDDHPHQHQHQQSHPHPHPHQHQHPNPQPDQHPLMEPALQQPLQPIAPHHHQPKYLDTDPTAHHLDHHPWDAPPQHPATMHSMDLEAQLRDGLRASLNPQHHVIQIGEAAVDPSLRGHDLPVYQPPNAP</sequence>
<comment type="caution">
    <text evidence="2">The sequence shown here is derived from an EMBL/GenBank/DDBJ whole genome shotgun (WGS) entry which is preliminary data.</text>
</comment>
<organism evidence="2 3">
    <name type="scientific">Phyllosticta citribraziliensis</name>
    <dbReference type="NCBI Taxonomy" id="989973"/>
    <lineage>
        <taxon>Eukaryota</taxon>
        <taxon>Fungi</taxon>
        <taxon>Dikarya</taxon>
        <taxon>Ascomycota</taxon>
        <taxon>Pezizomycotina</taxon>
        <taxon>Dothideomycetes</taxon>
        <taxon>Dothideomycetes incertae sedis</taxon>
        <taxon>Botryosphaeriales</taxon>
        <taxon>Phyllostictaceae</taxon>
        <taxon>Phyllosticta</taxon>
    </lineage>
</organism>
<feature type="compositionally biased region" description="Pro residues" evidence="1">
    <location>
        <begin position="170"/>
        <end position="180"/>
    </location>
</feature>
<feature type="compositionally biased region" description="Low complexity" evidence="1">
    <location>
        <begin position="159"/>
        <end position="169"/>
    </location>
</feature>
<gene>
    <name evidence="2" type="ORF">J3D65DRAFT_689973</name>
</gene>
<keyword evidence="3" id="KW-1185">Reference proteome</keyword>
<accession>A0ABR1M3M6</accession>
<evidence type="ECO:0000313" key="2">
    <source>
        <dbReference type="EMBL" id="KAK7542198.1"/>
    </source>
</evidence>
<feature type="region of interest" description="Disordered" evidence="1">
    <location>
        <begin position="230"/>
        <end position="261"/>
    </location>
</feature>
<feature type="non-terminal residue" evidence="2">
    <location>
        <position position="1"/>
    </location>
</feature>
<evidence type="ECO:0000256" key="1">
    <source>
        <dbReference type="SAM" id="MobiDB-lite"/>
    </source>
</evidence>
<dbReference type="RefSeq" id="XP_066658491.1">
    <property type="nucleotide sequence ID" value="XM_066803900.1"/>
</dbReference>
<name>A0ABR1M3M6_9PEZI</name>
<feature type="compositionally biased region" description="Polar residues" evidence="1">
    <location>
        <begin position="148"/>
        <end position="158"/>
    </location>
</feature>
<proteinExistence type="predicted"/>
<protein>
    <submittedName>
        <fullName evidence="2">Uncharacterized protein</fullName>
    </submittedName>
</protein>
<feature type="compositionally biased region" description="Basic residues" evidence="1">
    <location>
        <begin position="189"/>
        <end position="205"/>
    </location>
</feature>
<reference evidence="2 3" key="1">
    <citation type="submission" date="2024-04" db="EMBL/GenBank/DDBJ databases">
        <title>Phyllosticta paracitricarpa is synonymous to the EU quarantine fungus P. citricarpa based on phylogenomic analyses.</title>
        <authorList>
            <consortium name="Lawrence Berkeley National Laboratory"/>
            <person name="Van ingen-buijs V.A."/>
            <person name="Van westerhoven A.C."/>
            <person name="Haridas S."/>
            <person name="Skiadas P."/>
            <person name="Martin F."/>
            <person name="Groenewald J.Z."/>
            <person name="Crous P.W."/>
            <person name="Seidl M.F."/>
        </authorList>
    </citation>
    <scope>NUCLEOTIDE SEQUENCE [LARGE SCALE GENOMIC DNA]</scope>
    <source>
        <strain evidence="2 3">CPC 17464</strain>
    </source>
</reference>
<dbReference type="EMBL" id="JBBPEH010000002">
    <property type="protein sequence ID" value="KAK7542198.1"/>
    <property type="molecule type" value="Genomic_DNA"/>
</dbReference>
<dbReference type="GeneID" id="92036806"/>
<feature type="compositionally biased region" description="Basic and acidic residues" evidence="1">
    <location>
        <begin position="110"/>
        <end position="126"/>
    </location>
</feature>
<feature type="region of interest" description="Disordered" evidence="1">
    <location>
        <begin position="110"/>
        <end position="217"/>
    </location>
</feature>
<evidence type="ECO:0000313" key="3">
    <source>
        <dbReference type="Proteomes" id="UP001360953"/>
    </source>
</evidence>
<feature type="compositionally biased region" description="Basic and acidic residues" evidence="1">
    <location>
        <begin position="236"/>
        <end position="252"/>
    </location>
</feature>